<feature type="compositionally biased region" description="Polar residues" evidence="13">
    <location>
        <begin position="11"/>
        <end position="27"/>
    </location>
</feature>
<feature type="binding site" evidence="9">
    <location>
        <position position="255"/>
    </location>
    <ligand>
        <name>ATP</name>
        <dbReference type="ChEBI" id="CHEBI:30616"/>
    </ligand>
</feature>
<feature type="compositionally biased region" description="Gly residues" evidence="13">
    <location>
        <begin position="553"/>
        <end position="566"/>
    </location>
</feature>
<feature type="binding site" evidence="9">
    <location>
        <position position="386"/>
    </location>
    <ligand>
        <name>ATP</name>
        <dbReference type="ChEBI" id="CHEBI:30616"/>
    </ligand>
</feature>
<protein>
    <recommendedName>
        <fullName evidence="12">Aurora kinase</fullName>
        <ecNumber evidence="12">2.7.11.1</ecNumber>
    </recommendedName>
</protein>
<dbReference type="PANTHER" id="PTHR24350">
    <property type="entry name" value="SERINE/THREONINE-PROTEIN KINASE IAL-RELATED"/>
    <property type="match status" value="1"/>
</dbReference>
<dbReference type="Pfam" id="PF00069">
    <property type="entry name" value="Pkinase"/>
    <property type="match status" value="1"/>
</dbReference>
<feature type="region of interest" description="Disordered" evidence="13">
    <location>
        <begin position="1"/>
        <end position="93"/>
    </location>
</feature>
<dbReference type="PROSITE" id="PS50011">
    <property type="entry name" value="PROTEIN_KINASE_DOM"/>
    <property type="match status" value="1"/>
</dbReference>
<dbReference type="VEuPathDB" id="CryptoDB:Vbra_22522"/>
<evidence type="ECO:0000313" key="15">
    <source>
        <dbReference type="EMBL" id="CEM01868.1"/>
    </source>
</evidence>
<dbReference type="EMBL" id="CDMY01000312">
    <property type="protein sequence ID" value="CEM01868.1"/>
    <property type="molecule type" value="Genomic_DNA"/>
</dbReference>
<evidence type="ECO:0000259" key="14">
    <source>
        <dbReference type="PROSITE" id="PS50011"/>
    </source>
</evidence>
<evidence type="ECO:0000256" key="8">
    <source>
        <dbReference type="PIRSR" id="PIRSR630616-1"/>
    </source>
</evidence>
<dbReference type="InterPro" id="IPR030616">
    <property type="entry name" value="Aur-like"/>
</dbReference>
<evidence type="ECO:0000256" key="6">
    <source>
        <dbReference type="ARBA" id="ARBA00047899"/>
    </source>
</evidence>
<feature type="compositionally biased region" description="Basic and acidic residues" evidence="13">
    <location>
        <begin position="212"/>
        <end position="226"/>
    </location>
</feature>
<evidence type="ECO:0000256" key="3">
    <source>
        <dbReference type="ARBA" id="ARBA00022741"/>
    </source>
</evidence>
<dbReference type="InterPro" id="IPR017441">
    <property type="entry name" value="Protein_kinase_ATP_BS"/>
</dbReference>
<dbReference type="PROSITE" id="PS00108">
    <property type="entry name" value="PROTEIN_KINASE_ST"/>
    <property type="match status" value="1"/>
</dbReference>
<dbReference type="Proteomes" id="UP000041254">
    <property type="component" value="Unassembled WGS sequence"/>
</dbReference>
<dbReference type="GO" id="GO:0004674">
    <property type="term" value="F:protein serine/threonine kinase activity"/>
    <property type="evidence" value="ECO:0007669"/>
    <property type="project" value="UniProtKB-KW"/>
</dbReference>
<feature type="region of interest" description="Disordered" evidence="13">
    <location>
        <begin position="497"/>
        <end position="566"/>
    </location>
</feature>
<feature type="active site" description="Proton acceptor" evidence="8">
    <location>
        <position position="368"/>
    </location>
</feature>
<dbReference type="SUPFAM" id="SSF56112">
    <property type="entry name" value="Protein kinase-like (PK-like)"/>
    <property type="match status" value="1"/>
</dbReference>
<dbReference type="STRING" id="1169540.A0A0G4EUA4"/>
<comment type="catalytic activity">
    <reaction evidence="6 12">
        <text>L-threonyl-[protein] + ATP = O-phospho-L-threonyl-[protein] + ADP + H(+)</text>
        <dbReference type="Rhea" id="RHEA:46608"/>
        <dbReference type="Rhea" id="RHEA-COMP:11060"/>
        <dbReference type="Rhea" id="RHEA-COMP:11605"/>
        <dbReference type="ChEBI" id="CHEBI:15378"/>
        <dbReference type="ChEBI" id="CHEBI:30013"/>
        <dbReference type="ChEBI" id="CHEBI:30616"/>
        <dbReference type="ChEBI" id="CHEBI:61977"/>
        <dbReference type="ChEBI" id="CHEBI:456216"/>
        <dbReference type="EC" id="2.7.11.1"/>
    </reaction>
</comment>
<feature type="compositionally biased region" description="Pro residues" evidence="13">
    <location>
        <begin position="501"/>
        <end position="527"/>
    </location>
</feature>
<feature type="compositionally biased region" description="Basic and acidic residues" evidence="13">
    <location>
        <begin position="543"/>
        <end position="552"/>
    </location>
</feature>
<evidence type="ECO:0000256" key="12">
    <source>
        <dbReference type="RuleBase" id="RU367134"/>
    </source>
</evidence>
<dbReference type="PROSITE" id="PS00107">
    <property type="entry name" value="PROTEIN_KINASE_ATP"/>
    <property type="match status" value="1"/>
</dbReference>
<dbReference type="InterPro" id="IPR011009">
    <property type="entry name" value="Kinase-like_dom_sf"/>
</dbReference>
<dbReference type="InParanoid" id="A0A0G4EUA4"/>
<evidence type="ECO:0000256" key="4">
    <source>
        <dbReference type="ARBA" id="ARBA00022777"/>
    </source>
</evidence>
<evidence type="ECO:0000256" key="2">
    <source>
        <dbReference type="ARBA" id="ARBA00022679"/>
    </source>
</evidence>
<dbReference type="AlphaFoldDB" id="A0A0G4EUA4"/>
<feature type="cross-link" description="Glycyl lysine isopeptide (Lys-Gly) (interchain with G-Cter in SUMO2)" evidence="10">
    <location>
        <position position="370"/>
    </location>
</feature>
<dbReference type="InterPro" id="IPR000719">
    <property type="entry name" value="Prot_kinase_dom"/>
</dbReference>
<comment type="catalytic activity">
    <reaction evidence="7 12">
        <text>L-seryl-[protein] + ATP = O-phospho-L-seryl-[protein] + ADP + H(+)</text>
        <dbReference type="Rhea" id="RHEA:17989"/>
        <dbReference type="Rhea" id="RHEA-COMP:9863"/>
        <dbReference type="Rhea" id="RHEA-COMP:11604"/>
        <dbReference type="ChEBI" id="CHEBI:15378"/>
        <dbReference type="ChEBI" id="CHEBI:29999"/>
        <dbReference type="ChEBI" id="CHEBI:30616"/>
        <dbReference type="ChEBI" id="CHEBI:83421"/>
        <dbReference type="ChEBI" id="CHEBI:456216"/>
        <dbReference type="EC" id="2.7.11.1"/>
    </reaction>
</comment>
<keyword evidence="5 9" id="KW-0067">ATP-binding</keyword>
<dbReference type="CDD" id="cd14007">
    <property type="entry name" value="STKc_Aurora"/>
    <property type="match status" value="1"/>
</dbReference>
<feature type="region of interest" description="Disordered" evidence="13">
    <location>
        <begin position="105"/>
        <end position="237"/>
    </location>
</feature>
<feature type="binding site" evidence="9">
    <location>
        <begin position="372"/>
        <end position="373"/>
    </location>
    <ligand>
        <name>ATP</name>
        <dbReference type="ChEBI" id="CHEBI:30616"/>
    </ligand>
</feature>
<evidence type="ECO:0000256" key="10">
    <source>
        <dbReference type="PIRSR" id="PIRSR630616-3"/>
    </source>
</evidence>
<gene>
    <name evidence="15" type="ORF">Vbra_22522</name>
</gene>
<feature type="binding site" evidence="9 11">
    <location>
        <position position="274"/>
    </location>
    <ligand>
        <name>ATP</name>
        <dbReference type="ChEBI" id="CHEBI:30616"/>
    </ligand>
</feature>
<evidence type="ECO:0000256" key="9">
    <source>
        <dbReference type="PIRSR" id="PIRSR630616-2"/>
    </source>
</evidence>
<dbReference type="FunFam" id="3.30.200.20:FF:000042">
    <property type="entry name" value="Aurora kinase A"/>
    <property type="match status" value="1"/>
</dbReference>
<comment type="similarity">
    <text evidence="12">Belongs to the protein kinase superfamily. Ser/Thr protein kinase family. Aurora subfamily.</text>
</comment>
<dbReference type="FunFam" id="1.10.510.10:FF:000235">
    <property type="entry name" value="Serine/threonine-protein kinase ark1"/>
    <property type="match status" value="1"/>
</dbReference>
<dbReference type="OMA" id="SVFICME"/>
<evidence type="ECO:0000256" key="11">
    <source>
        <dbReference type="PROSITE-ProRule" id="PRU10141"/>
    </source>
</evidence>
<keyword evidence="2 12" id="KW-0808">Transferase</keyword>
<evidence type="ECO:0000313" key="16">
    <source>
        <dbReference type="Proteomes" id="UP000041254"/>
    </source>
</evidence>
<evidence type="ECO:0000256" key="13">
    <source>
        <dbReference type="SAM" id="MobiDB-lite"/>
    </source>
</evidence>
<feature type="domain" description="Protein kinase" evidence="14">
    <location>
        <begin position="245"/>
        <end position="494"/>
    </location>
</feature>
<evidence type="ECO:0000256" key="5">
    <source>
        <dbReference type="ARBA" id="ARBA00022840"/>
    </source>
</evidence>
<accession>A0A0G4EUA4</accession>
<feature type="compositionally biased region" description="Low complexity" evidence="13">
    <location>
        <begin position="66"/>
        <end position="83"/>
    </location>
</feature>
<sequence>MLPPLAPRQKASLSPSSVGTQESNTTDVVDAASPASSKPPLPTRQQQKKPPSASRPPLPATAKQGESASPSTSAPSAAAAEAAVVPRQPRISALPTRVPLCKALGGARLSNAPPQRKPRRSASQPPAEPSISTSQPAGGDVRAADVRRKDVIPRPTRRPTLAPRSATPGPFSQRTVAVKEPRQNQVVRKKRDASVGPKVRPSAVRSPSVPPERVEEGPKRRGREAGDGGAGEKGGDSGVFSLSAFEMGRPLGKGRFGCVYLARHRPTGQMVALKVMHRSMVLGESFVHQIRREVEIQARLRHPHVLRLHGFFRDQQRLYLVLEYAAKGPLFNKLKQQGRLSEAETAKYAAQLALGLQFLHSRGILHRDLKPENLLITEDDTLKIADFGWAVLAPREKRRTLCGTADYLAPEVVERRAYDTKVDVWCFGVTVYELLTGEPPFKSHSQESMYALIRQCSLRLPSDLSDDVKDLLSKVLTQPVNRISIDQVLDHPWIRRALPPAHQPSPPPPPRPPPTPALEPAPHPVVPPIQQRLPPQPSMITKKKGDTAEARDGSGGGGGGDGVTDG</sequence>
<name>A0A0G4EUA4_VITBC</name>
<evidence type="ECO:0000256" key="7">
    <source>
        <dbReference type="ARBA" id="ARBA00048679"/>
    </source>
</evidence>
<proteinExistence type="inferred from homology"/>
<feature type="compositionally biased region" description="Low complexity" evidence="13">
    <location>
        <begin position="158"/>
        <end position="168"/>
    </location>
</feature>
<dbReference type="OrthoDB" id="345735at2759"/>
<keyword evidence="1 12" id="KW-0723">Serine/threonine-protein kinase</keyword>
<organism evidence="15 16">
    <name type="scientific">Vitrella brassicaformis (strain CCMP3155)</name>
    <dbReference type="NCBI Taxonomy" id="1169540"/>
    <lineage>
        <taxon>Eukaryota</taxon>
        <taxon>Sar</taxon>
        <taxon>Alveolata</taxon>
        <taxon>Colpodellida</taxon>
        <taxon>Vitrellaceae</taxon>
        <taxon>Vitrella</taxon>
    </lineage>
</organism>
<dbReference type="EC" id="2.7.11.1" evidence="12"/>
<dbReference type="GO" id="GO:0005524">
    <property type="term" value="F:ATP binding"/>
    <property type="evidence" value="ECO:0007669"/>
    <property type="project" value="UniProtKB-UniRule"/>
</dbReference>
<dbReference type="Gene3D" id="1.10.510.10">
    <property type="entry name" value="Transferase(Phosphotransferase) domain 1"/>
    <property type="match status" value="1"/>
</dbReference>
<dbReference type="SMART" id="SM00220">
    <property type="entry name" value="S_TKc"/>
    <property type="match status" value="1"/>
</dbReference>
<dbReference type="InterPro" id="IPR008271">
    <property type="entry name" value="Ser/Thr_kinase_AS"/>
</dbReference>
<feature type="compositionally biased region" description="Basic and acidic residues" evidence="13">
    <location>
        <begin position="142"/>
        <end position="152"/>
    </location>
</feature>
<evidence type="ECO:0000256" key="1">
    <source>
        <dbReference type="ARBA" id="ARBA00022527"/>
    </source>
</evidence>
<keyword evidence="16" id="KW-1185">Reference proteome</keyword>
<keyword evidence="3 9" id="KW-0547">Nucleotide-binding</keyword>
<reference evidence="15 16" key="1">
    <citation type="submission" date="2014-11" db="EMBL/GenBank/DDBJ databases">
        <authorList>
            <person name="Zhu J."/>
            <person name="Qi W."/>
            <person name="Song R."/>
        </authorList>
    </citation>
    <scope>NUCLEOTIDE SEQUENCE [LARGE SCALE GENOMIC DNA]</scope>
</reference>
<keyword evidence="4 12" id="KW-0418">Kinase</keyword>
<feature type="binding site" evidence="9">
    <location>
        <begin position="323"/>
        <end position="325"/>
    </location>
    <ligand>
        <name>ATP</name>
        <dbReference type="ChEBI" id="CHEBI:30616"/>
    </ligand>
</feature>